<dbReference type="Gene3D" id="3.20.20.370">
    <property type="entry name" value="Glycoside hydrolase/deacetylase"/>
    <property type="match status" value="1"/>
</dbReference>
<dbReference type="GO" id="GO:0005975">
    <property type="term" value="P:carbohydrate metabolic process"/>
    <property type="evidence" value="ECO:0007669"/>
    <property type="project" value="InterPro"/>
</dbReference>
<dbReference type="InterPro" id="IPR005501">
    <property type="entry name" value="LamB/YcsF/PxpA-like"/>
</dbReference>
<dbReference type="Proteomes" id="UP000198820">
    <property type="component" value="Unassembled WGS sequence"/>
</dbReference>
<dbReference type="AlphaFoldDB" id="A0A1H3WVK6"/>
<dbReference type="SUPFAM" id="SSF88713">
    <property type="entry name" value="Glycoside hydrolase/deacetylase"/>
    <property type="match status" value="1"/>
</dbReference>
<dbReference type="InterPro" id="IPR011330">
    <property type="entry name" value="Glyco_hydro/deAcase_b/a-brl"/>
</dbReference>
<dbReference type="CDD" id="cd10801">
    <property type="entry name" value="LamB_YcsF_like_1"/>
    <property type="match status" value="1"/>
</dbReference>
<accession>A0A1H3WVK6</accession>
<name>A0A1H3WVK6_9FLAO</name>
<dbReference type="EMBL" id="FNQF01000002">
    <property type="protein sequence ID" value="SDZ91169.1"/>
    <property type="molecule type" value="Genomic_DNA"/>
</dbReference>
<dbReference type="PANTHER" id="PTHR30292:SF0">
    <property type="entry name" value="5-OXOPROLINASE SUBUNIT A"/>
    <property type="match status" value="1"/>
</dbReference>
<keyword evidence="2" id="KW-1185">Reference proteome</keyword>
<dbReference type="NCBIfam" id="NF003816">
    <property type="entry name" value="PRK05406.1-5"/>
    <property type="match status" value="1"/>
</dbReference>
<sequence>MIDINCDLAEGGNQDADIMPHISSCNIACGGHFGNMSTVEKAVQLAKKNKVKIGAHPSYPDFENFGRQKINISSQKLKDSLKEQIQLVINSCQKNKVNLHHIKAHGALYNAMENDDKLCQIFFEVLQEIDQKLIVFVSPKSKLRVYKSSLIKYWIEGFGDRTYQDDLSLTSRSENDALLTKPEDVLNQILAQKRAYIVTQNNRKITHKFDTICLHSDTPNAFEIIKYISSNLEIN</sequence>
<dbReference type="Pfam" id="PF03746">
    <property type="entry name" value="LamB_YcsF"/>
    <property type="match status" value="1"/>
</dbReference>
<evidence type="ECO:0000313" key="2">
    <source>
        <dbReference type="Proteomes" id="UP000198820"/>
    </source>
</evidence>
<dbReference type="RefSeq" id="WP_234953081.1">
    <property type="nucleotide sequence ID" value="NZ_FNQF01000002.1"/>
</dbReference>
<protein>
    <submittedName>
        <fullName evidence="1">UPF0271 protein</fullName>
    </submittedName>
</protein>
<dbReference type="PANTHER" id="PTHR30292">
    <property type="entry name" value="UNCHARACTERIZED PROTEIN YBGL-RELATED"/>
    <property type="match status" value="1"/>
</dbReference>
<organism evidence="1 2">
    <name type="scientific">Psychroflexus halocasei</name>
    <dbReference type="NCBI Taxonomy" id="908615"/>
    <lineage>
        <taxon>Bacteria</taxon>
        <taxon>Pseudomonadati</taxon>
        <taxon>Bacteroidota</taxon>
        <taxon>Flavobacteriia</taxon>
        <taxon>Flavobacteriales</taxon>
        <taxon>Flavobacteriaceae</taxon>
        <taxon>Psychroflexus</taxon>
    </lineage>
</organism>
<dbReference type="STRING" id="908615.SAMN05421540_102157"/>
<proteinExistence type="predicted"/>
<reference evidence="1 2" key="1">
    <citation type="submission" date="2016-10" db="EMBL/GenBank/DDBJ databases">
        <authorList>
            <person name="de Groot N.N."/>
        </authorList>
    </citation>
    <scope>NUCLEOTIDE SEQUENCE [LARGE SCALE GENOMIC DNA]</scope>
    <source>
        <strain evidence="1 2">DSM 23581</strain>
    </source>
</reference>
<gene>
    <name evidence="1" type="ORF">SAMN05421540_102157</name>
</gene>
<evidence type="ECO:0000313" key="1">
    <source>
        <dbReference type="EMBL" id="SDZ91169.1"/>
    </source>
</evidence>